<dbReference type="InterPro" id="IPR001509">
    <property type="entry name" value="Epimerase_deHydtase"/>
</dbReference>
<evidence type="ECO:0000259" key="1">
    <source>
        <dbReference type="Pfam" id="PF01370"/>
    </source>
</evidence>
<dbReference type="Proteomes" id="UP000693942">
    <property type="component" value="Unassembled WGS sequence"/>
</dbReference>
<feature type="domain" description="NAD-dependent epimerase/dehydratase" evidence="1">
    <location>
        <begin position="6"/>
        <end position="238"/>
    </location>
</feature>
<dbReference type="PANTHER" id="PTHR48079:SF6">
    <property type="entry name" value="NAD(P)-BINDING DOMAIN-CONTAINING PROTEIN-RELATED"/>
    <property type="match status" value="1"/>
</dbReference>
<protein>
    <recommendedName>
        <fullName evidence="1">NAD-dependent epimerase/dehydratase domain-containing protein</fullName>
    </recommendedName>
</protein>
<organism evidence="2 3">
    <name type="scientific">Fusarium oxysporum f. sp. raphani</name>
    <dbReference type="NCBI Taxonomy" id="96318"/>
    <lineage>
        <taxon>Eukaryota</taxon>
        <taxon>Fungi</taxon>
        <taxon>Dikarya</taxon>
        <taxon>Ascomycota</taxon>
        <taxon>Pezizomycotina</taxon>
        <taxon>Sordariomycetes</taxon>
        <taxon>Hypocreomycetidae</taxon>
        <taxon>Hypocreales</taxon>
        <taxon>Nectriaceae</taxon>
        <taxon>Fusarium</taxon>
        <taxon>Fusarium oxysporum species complex</taxon>
    </lineage>
</organism>
<dbReference type="GO" id="GO:0004029">
    <property type="term" value="F:aldehyde dehydrogenase (NAD+) activity"/>
    <property type="evidence" value="ECO:0007669"/>
    <property type="project" value="TreeGrafter"/>
</dbReference>
<dbReference type="PANTHER" id="PTHR48079">
    <property type="entry name" value="PROTEIN YEEZ"/>
    <property type="match status" value="1"/>
</dbReference>
<dbReference type="Gene3D" id="3.40.50.720">
    <property type="entry name" value="NAD(P)-binding Rossmann-like Domain"/>
    <property type="match status" value="2"/>
</dbReference>
<proteinExistence type="predicted"/>
<comment type="caution">
    <text evidence="2">The sequence shown here is derived from an EMBL/GenBank/DDBJ whole genome shotgun (WGS) entry which is preliminary data.</text>
</comment>
<dbReference type="InterPro" id="IPR051783">
    <property type="entry name" value="NAD(P)-dependent_oxidoreduct"/>
</dbReference>
<dbReference type="EMBL" id="JAELUR010000022">
    <property type="protein sequence ID" value="KAG7413386.1"/>
    <property type="molecule type" value="Genomic_DNA"/>
</dbReference>
<dbReference type="InterPro" id="IPR036291">
    <property type="entry name" value="NAD(P)-bd_dom_sf"/>
</dbReference>
<evidence type="ECO:0000313" key="2">
    <source>
        <dbReference type="EMBL" id="KAG7413386.1"/>
    </source>
</evidence>
<dbReference type="AlphaFoldDB" id="A0A8J5NUB4"/>
<dbReference type="SUPFAM" id="SSF51735">
    <property type="entry name" value="NAD(P)-binding Rossmann-fold domains"/>
    <property type="match status" value="1"/>
</dbReference>
<sequence>MSTENILLIGATGLIGGSVLTCLLNPSHPQLKSTRLSALIRNRDQGDTLASLGVKPILFNSLDEIDLLEQQAREHDVVLHCGDGSHRPSGEAIIKGLGQRQKETGRRTFYIRTSGTGGIADRRISKRYIETRELSDKENIYAYEKYRESIESFPSRNVDIAVIDAGEQAGVETYIIMSPLVYGCGSGLFNKRSMQIPAIIRSAQEWGYVGYVGDGTAEFDHVHVLDLAALYELLLAKIISGVPVPSGKAGIFFSAAGRHSWRDLADGIAEAGFKLGALASAMSKEISIEKAAPAWTGGLSDFVEIGFGSRATTRADVARDLGWEPRRTEADWQAAFLEEWQCRP</sequence>
<dbReference type="GO" id="GO:0005737">
    <property type="term" value="C:cytoplasm"/>
    <property type="evidence" value="ECO:0007669"/>
    <property type="project" value="TreeGrafter"/>
</dbReference>
<gene>
    <name evidence="2" type="ORF">Forpi1262_v017031</name>
</gene>
<reference evidence="2" key="1">
    <citation type="submission" date="2021-04" db="EMBL/GenBank/DDBJ databases">
        <title>First draft genome resource for Brassicaceae pathogens Fusarium oxysporum f. sp. raphani and Fusarium oxysporum f. sp. rapae.</title>
        <authorList>
            <person name="Asai S."/>
        </authorList>
    </citation>
    <scope>NUCLEOTIDE SEQUENCE</scope>
    <source>
        <strain evidence="2">Tf1262</strain>
    </source>
</reference>
<accession>A0A8J5NUB4</accession>
<dbReference type="Pfam" id="PF01370">
    <property type="entry name" value="Epimerase"/>
    <property type="match status" value="1"/>
</dbReference>
<name>A0A8J5NUB4_FUSOX</name>
<evidence type="ECO:0000313" key="3">
    <source>
        <dbReference type="Proteomes" id="UP000693942"/>
    </source>
</evidence>